<dbReference type="HAMAP" id="MF_00193">
    <property type="entry name" value="NadE_ammonia_dep"/>
    <property type="match status" value="1"/>
</dbReference>
<dbReference type="InterPro" id="IPR022310">
    <property type="entry name" value="NAD/GMP_synthase"/>
</dbReference>
<gene>
    <name evidence="8" type="primary">nadE</name>
    <name evidence="12" type="ORF">OP8BY_0270</name>
</gene>
<dbReference type="Gene3D" id="3.40.50.620">
    <property type="entry name" value="HUPs"/>
    <property type="match status" value="1"/>
</dbReference>
<evidence type="ECO:0000313" key="12">
    <source>
        <dbReference type="EMBL" id="RFT15622.1"/>
    </source>
</evidence>
<keyword evidence="6 8" id="KW-0460">Magnesium</keyword>
<evidence type="ECO:0000313" key="13">
    <source>
        <dbReference type="Proteomes" id="UP000257323"/>
    </source>
</evidence>
<dbReference type="GO" id="GO:0008795">
    <property type="term" value="F:NAD+ synthase activity"/>
    <property type="evidence" value="ECO:0007669"/>
    <property type="project" value="UniProtKB-UniRule"/>
</dbReference>
<keyword evidence="3 8" id="KW-0479">Metal-binding</keyword>
<evidence type="ECO:0000256" key="4">
    <source>
        <dbReference type="ARBA" id="ARBA00022741"/>
    </source>
</evidence>
<dbReference type="SUPFAM" id="SSF52402">
    <property type="entry name" value="Adenine nucleotide alpha hydrolases-like"/>
    <property type="match status" value="1"/>
</dbReference>
<dbReference type="PANTHER" id="PTHR23090">
    <property type="entry name" value="NH 3 /GLUTAMINE-DEPENDENT NAD + SYNTHETASE"/>
    <property type="match status" value="1"/>
</dbReference>
<feature type="binding site" evidence="8">
    <location>
        <position position="207"/>
    </location>
    <ligand>
        <name>Mg(2+)</name>
        <dbReference type="ChEBI" id="CHEBI:18420"/>
    </ligand>
</feature>
<keyword evidence="4 8" id="KW-0547">Nucleotide-binding</keyword>
<dbReference type="GO" id="GO:0005737">
    <property type="term" value="C:cytoplasm"/>
    <property type="evidence" value="ECO:0007669"/>
    <property type="project" value="InterPro"/>
</dbReference>
<evidence type="ECO:0000256" key="10">
    <source>
        <dbReference type="RuleBase" id="RU003812"/>
    </source>
</evidence>
<dbReference type="GO" id="GO:0004359">
    <property type="term" value="F:glutaminase activity"/>
    <property type="evidence" value="ECO:0007669"/>
    <property type="project" value="InterPro"/>
</dbReference>
<proteinExistence type="inferred from homology"/>
<feature type="binding site" evidence="8">
    <location>
        <position position="52"/>
    </location>
    <ligand>
        <name>Mg(2+)</name>
        <dbReference type="ChEBI" id="CHEBI:18420"/>
    </ligand>
</feature>
<dbReference type="PANTHER" id="PTHR23090:SF9">
    <property type="entry name" value="GLUTAMINE-DEPENDENT NAD(+) SYNTHETASE"/>
    <property type="match status" value="1"/>
</dbReference>
<evidence type="ECO:0000256" key="8">
    <source>
        <dbReference type="HAMAP-Rule" id="MF_00193"/>
    </source>
</evidence>
<dbReference type="InterPro" id="IPR022926">
    <property type="entry name" value="NH(3)-dep_NAD(+)_synth"/>
</dbReference>
<keyword evidence="5 8" id="KW-0067">ATP-binding</keyword>
<dbReference type="GO" id="GO:0005524">
    <property type="term" value="F:ATP binding"/>
    <property type="evidence" value="ECO:0007669"/>
    <property type="project" value="UniProtKB-UniRule"/>
</dbReference>
<evidence type="ECO:0000259" key="11">
    <source>
        <dbReference type="Pfam" id="PF02540"/>
    </source>
</evidence>
<name>A0A3E2BLU5_9BACT</name>
<dbReference type="EC" id="6.3.1.5" evidence="8 10"/>
<feature type="binding site" description="in other chain" evidence="8">
    <location>
        <position position="182"/>
    </location>
    <ligand>
        <name>deamido-NAD(+)</name>
        <dbReference type="ChEBI" id="CHEBI:58437"/>
        <note>ligand shared between two neighboring subunits</note>
    </ligand>
</feature>
<dbReference type="CDD" id="cd00553">
    <property type="entry name" value="NAD_synthase"/>
    <property type="match status" value="1"/>
</dbReference>
<evidence type="ECO:0000256" key="7">
    <source>
        <dbReference type="ARBA" id="ARBA00023027"/>
    </source>
</evidence>
<keyword evidence="7 8" id="KW-0520">NAD</keyword>
<evidence type="ECO:0000256" key="6">
    <source>
        <dbReference type="ARBA" id="ARBA00022842"/>
    </source>
</evidence>
<evidence type="ECO:0000256" key="2">
    <source>
        <dbReference type="ARBA" id="ARBA00022598"/>
    </source>
</evidence>
<dbReference type="Proteomes" id="UP000257323">
    <property type="component" value="Unassembled WGS sequence"/>
</dbReference>
<dbReference type="AlphaFoldDB" id="A0A3E2BLU5"/>
<dbReference type="GO" id="GO:0003952">
    <property type="term" value="F:NAD+ synthase (glutamine-hydrolyzing) activity"/>
    <property type="evidence" value="ECO:0007669"/>
    <property type="project" value="InterPro"/>
</dbReference>
<comment type="caution">
    <text evidence="12">The sequence shown here is derived from an EMBL/GenBank/DDBJ whole genome shotgun (WGS) entry which is preliminary data.</text>
</comment>
<feature type="binding site" evidence="8">
    <location>
        <position position="231"/>
    </location>
    <ligand>
        <name>ATP</name>
        <dbReference type="ChEBI" id="CHEBI:30616"/>
    </ligand>
</feature>
<evidence type="ECO:0000256" key="5">
    <source>
        <dbReference type="ARBA" id="ARBA00022840"/>
    </source>
</evidence>
<organism evidence="12 13">
    <name type="scientific">Candidatus Saccharicenans subterraneus</name>
    <dbReference type="NCBI Taxonomy" id="2508984"/>
    <lineage>
        <taxon>Bacteria</taxon>
        <taxon>Candidatus Aminicenantota</taxon>
        <taxon>Candidatus Aminicenantia</taxon>
        <taxon>Candidatus Aminicenantales</taxon>
        <taxon>Candidatus Saccharicenantaceae</taxon>
        <taxon>Candidatus Saccharicenans</taxon>
    </lineage>
</organism>
<feature type="binding site" description="in other chain" evidence="8">
    <location>
        <position position="215"/>
    </location>
    <ligand>
        <name>deamido-NAD(+)</name>
        <dbReference type="ChEBI" id="CHEBI:58437"/>
        <note>ligand shared between two neighboring subunits</note>
    </ligand>
</feature>
<feature type="domain" description="NAD/GMP synthase" evidence="11">
    <location>
        <begin position="24"/>
        <end position="108"/>
    </location>
</feature>
<dbReference type="InterPro" id="IPR003694">
    <property type="entry name" value="NAD_synthase"/>
</dbReference>
<sequence length="328" mass="37068">MPGKEHMNEFSYDVLKLDYEKETARLTAFISEAVARRLRKHGAVVGISGGIDSSVTAALCVRALGPDKVVGLLMPEKDSHPDTLKLSRLVGESLGIRTIHREITPILAGLGFYDEMTSCIQELIPEYADGWKWKISASDVSEERIFSFFWLVVQSPRGEIIRKRLPADRLLHMIALSNFKQRTRKMLEYHYADRFNYAVAGTSNLLESDQGFFVKLGDGAGDFKPIAHLYKMQIYQLGKYLGLPEAITQRKPTADIHPLSQGQDEFFFGLPYEQLDACLYGEKNGIPAESVARVIGLDADRVSLIYRQLAHRRITNEYLSLPPLYPER</sequence>
<dbReference type="NCBIfam" id="NF002048">
    <property type="entry name" value="PRK00876.1"/>
    <property type="match status" value="1"/>
</dbReference>
<comment type="similarity">
    <text evidence="1 8 9">Belongs to the NAD synthetase family.</text>
</comment>
<comment type="function">
    <text evidence="8">Catalyzes the ATP-dependent amidation of deamido-NAD to form NAD. Uses ammonia as a nitrogen source.</text>
</comment>
<comment type="subunit">
    <text evidence="8">Homodimer.</text>
</comment>
<reference evidence="12 13" key="1">
    <citation type="submission" date="2018-08" db="EMBL/GenBank/DDBJ databases">
        <title>Genome analysis of the thermophilic bacterium of the candidate phylum Aminicenantes from deep subsurface aquifer revealed its physiology and ecological role.</title>
        <authorList>
            <person name="Kadnikov V.V."/>
            <person name="Mardanov A.V."/>
            <person name="Beletsky A.V."/>
            <person name="Karnachuk O.V."/>
            <person name="Ravin N.V."/>
        </authorList>
    </citation>
    <scope>NUCLEOTIDE SEQUENCE [LARGE SCALE GENOMIC DNA]</scope>
    <source>
        <strain evidence="12">BY38</strain>
    </source>
</reference>
<dbReference type="InterPro" id="IPR014729">
    <property type="entry name" value="Rossmann-like_a/b/a_fold"/>
</dbReference>
<feature type="binding site" evidence="8">
    <location>
        <position position="222"/>
    </location>
    <ligand>
        <name>deamido-NAD(+)</name>
        <dbReference type="ChEBI" id="CHEBI:58437"/>
        <note>ligand shared between two neighboring subunits</note>
    </ligand>
</feature>
<comment type="pathway">
    <text evidence="8">Cofactor biosynthesis; NAD(+) biosynthesis; NAD(+) from deamido-NAD(+) (ammonia route): step 1/1.</text>
</comment>
<feature type="domain" description="NAD/GMP synthase" evidence="11">
    <location>
        <begin position="173"/>
        <end position="306"/>
    </location>
</feature>
<dbReference type="Pfam" id="PF02540">
    <property type="entry name" value="NAD_synthase"/>
    <property type="match status" value="2"/>
</dbReference>
<accession>A0A3E2BLU5</accession>
<dbReference type="GO" id="GO:0009435">
    <property type="term" value="P:NAD+ biosynthetic process"/>
    <property type="evidence" value="ECO:0007669"/>
    <property type="project" value="UniProtKB-UniRule"/>
</dbReference>
<evidence type="ECO:0000256" key="9">
    <source>
        <dbReference type="RuleBase" id="RU003811"/>
    </source>
</evidence>
<keyword evidence="2 8" id="KW-0436">Ligase</keyword>
<feature type="binding site" evidence="8">
    <location>
        <begin position="46"/>
        <end position="53"/>
    </location>
    <ligand>
        <name>ATP</name>
        <dbReference type="ChEBI" id="CHEBI:30616"/>
    </ligand>
</feature>
<feature type="binding site" evidence="8">
    <location>
        <position position="253"/>
    </location>
    <ligand>
        <name>ATP</name>
        <dbReference type="ChEBI" id="CHEBI:30616"/>
    </ligand>
</feature>
<comment type="catalytic activity">
    <reaction evidence="8 10">
        <text>deamido-NAD(+) + NH4(+) + ATP = AMP + diphosphate + NAD(+) + H(+)</text>
        <dbReference type="Rhea" id="RHEA:21188"/>
        <dbReference type="ChEBI" id="CHEBI:15378"/>
        <dbReference type="ChEBI" id="CHEBI:28938"/>
        <dbReference type="ChEBI" id="CHEBI:30616"/>
        <dbReference type="ChEBI" id="CHEBI:33019"/>
        <dbReference type="ChEBI" id="CHEBI:57540"/>
        <dbReference type="ChEBI" id="CHEBI:58437"/>
        <dbReference type="ChEBI" id="CHEBI:456215"/>
        <dbReference type="EC" id="6.3.1.5"/>
    </reaction>
</comment>
<protein>
    <recommendedName>
        <fullName evidence="8 10">NH(3)-dependent NAD(+) synthetase</fullName>
        <ecNumber evidence="8 10">6.3.1.5</ecNumber>
    </recommendedName>
</protein>
<dbReference type="NCBIfam" id="TIGR00552">
    <property type="entry name" value="nadE"/>
    <property type="match status" value="1"/>
</dbReference>
<dbReference type="GO" id="GO:0046872">
    <property type="term" value="F:metal ion binding"/>
    <property type="evidence" value="ECO:0007669"/>
    <property type="project" value="UniProtKB-KW"/>
</dbReference>
<feature type="binding site" description="in other chain" evidence="8">
    <location>
        <begin position="311"/>
        <end position="312"/>
    </location>
    <ligand>
        <name>deamido-NAD(+)</name>
        <dbReference type="ChEBI" id="CHEBI:58437"/>
        <note>ligand shared between two neighboring subunits</note>
    </ligand>
</feature>
<evidence type="ECO:0000256" key="3">
    <source>
        <dbReference type="ARBA" id="ARBA00022723"/>
    </source>
</evidence>
<feature type="binding site" evidence="8">
    <location>
        <position position="202"/>
    </location>
    <ligand>
        <name>ATP</name>
        <dbReference type="ChEBI" id="CHEBI:30616"/>
    </ligand>
</feature>
<evidence type="ECO:0000256" key="1">
    <source>
        <dbReference type="ARBA" id="ARBA00005859"/>
    </source>
</evidence>
<dbReference type="UniPathway" id="UPA00253">
    <property type="reaction ID" value="UER00333"/>
</dbReference>
<dbReference type="EMBL" id="QUAH01000008">
    <property type="protein sequence ID" value="RFT15622.1"/>
    <property type="molecule type" value="Genomic_DNA"/>
</dbReference>